<evidence type="ECO:0000313" key="19">
    <source>
        <dbReference type="Proteomes" id="UP000231279"/>
    </source>
</evidence>
<dbReference type="InterPro" id="IPR001078">
    <property type="entry name" value="2-oxoacid_DH_actylTfrase"/>
</dbReference>
<evidence type="ECO:0000256" key="5">
    <source>
        <dbReference type="ARBA" id="ARBA00011484"/>
    </source>
</evidence>
<dbReference type="PROSITE" id="PS50968">
    <property type="entry name" value="BIOTINYL_LIPOYL"/>
    <property type="match status" value="1"/>
</dbReference>
<comment type="subunit">
    <text evidence="5">Forms a 24-polypeptide structural core with octahedral symmetry.</text>
</comment>
<evidence type="ECO:0000256" key="10">
    <source>
        <dbReference type="ARBA" id="ARBA00022946"/>
    </source>
</evidence>
<evidence type="ECO:0000256" key="12">
    <source>
        <dbReference type="ARBA" id="ARBA00023315"/>
    </source>
</evidence>
<name>A0A2G9HNP1_9LAMI</name>
<dbReference type="GO" id="GO:0004149">
    <property type="term" value="F:dihydrolipoyllysine-residue succinyltransferase activity"/>
    <property type="evidence" value="ECO:0007669"/>
    <property type="project" value="UniProtKB-EC"/>
</dbReference>
<dbReference type="GO" id="GO:0005739">
    <property type="term" value="C:mitochondrion"/>
    <property type="evidence" value="ECO:0007669"/>
    <property type="project" value="UniProtKB-SubCell"/>
</dbReference>
<evidence type="ECO:0000256" key="14">
    <source>
        <dbReference type="ARBA" id="ARBA00037426"/>
    </source>
</evidence>
<comment type="function">
    <text evidence="14">The 2-oxoglutarate dehydrogenase complex catalyzes the overall conversion of 2-oxoglutarate to succinyl-CoA and CO(2). It contains multiple copies of three enzymatic components: 2-oxoglutarate dehydrogenase (E1), dihydrolipoamide succinyltransferase (E2) and lipoamide dehydrogenase (E3).</text>
</comment>
<keyword evidence="11" id="KW-0496">Mitochondrion</keyword>
<evidence type="ECO:0000256" key="6">
    <source>
        <dbReference type="ARBA" id="ARBA00012945"/>
    </source>
</evidence>
<dbReference type="OrthoDB" id="5391403at2759"/>
<dbReference type="SUPFAM" id="SSF52777">
    <property type="entry name" value="CoA-dependent acyltransferases"/>
    <property type="match status" value="1"/>
</dbReference>
<feature type="compositionally biased region" description="Basic and acidic residues" evidence="16">
    <location>
        <begin position="197"/>
        <end position="206"/>
    </location>
</feature>
<evidence type="ECO:0000256" key="3">
    <source>
        <dbReference type="ARBA" id="ARBA00005145"/>
    </source>
</evidence>
<comment type="cofactor">
    <cofactor evidence="1">
        <name>(R)-lipoate</name>
        <dbReference type="ChEBI" id="CHEBI:83088"/>
    </cofactor>
</comment>
<dbReference type="GO" id="GO:0006099">
    <property type="term" value="P:tricarboxylic acid cycle"/>
    <property type="evidence" value="ECO:0007669"/>
    <property type="project" value="UniProtKB-KW"/>
</dbReference>
<evidence type="ECO:0000256" key="9">
    <source>
        <dbReference type="ARBA" id="ARBA00022823"/>
    </source>
</evidence>
<dbReference type="InterPro" id="IPR006255">
    <property type="entry name" value="SucB"/>
</dbReference>
<dbReference type="Pfam" id="PF00198">
    <property type="entry name" value="2-oxoacid_dh"/>
    <property type="match status" value="1"/>
</dbReference>
<gene>
    <name evidence="18" type="ORF">CDL12_08415</name>
</gene>
<evidence type="ECO:0000256" key="8">
    <source>
        <dbReference type="ARBA" id="ARBA00022679"/>
    </source>
</evidence>
<dbReference type="GO" id="GO:0045252">
    <property type="term" value="C:oxoglutarate dehydrogenase complex"/>
    <property type="evidence" value="ECO:0007669"/>
    <property type="project" value="InterPro"/>
</dbReference>
<proteinExistence type="inferred from homology"/>
<dbReference type="PANTHER" id="PTHR43416:SF5">
    <property type="entry name" value="DIHYDROLIPOYLLYSINE-RESIDUE SUCCINYLTRANSFERASE COMPONENT OF 2-OXOGLUTARATE DEHYDROGENASE COMPLEX, MITOCHONDRIAL"/>
    <property type="match status" value="1"/>
</dbReference>
<dbReference type="InterPro" id="IPR023213">
    <property type="entry name" value="CAT-like_dom_sf"/>
</dbReference>
<comment type="similarity">
    <text evidence="4">Belongs to the 2-oxoacid dehydrogenase family.</text>
</comment>
<evidence type="ECO:0000256" key="1">
    <source>
        <dbReference type="ARBA" id="ARBA00001938"/>
    </source>
</evidence>
<dbReference type="EMBL" id="NKXS01001373">
    <property type="protein sequence ID" value="PIN18910.1"/>
    <property type="molecule type" value="Genomic_DNA"/>
</dbReference>
<dbReference type="STRING" id="429701.A0A2G9HNP1"/>
<keyword evidence="8 18" id="KW-0808">Transferase</keyword>
<keyword evidence="12 18" id="KW-0012">Acyltransferase</keyword>
<keyword evidence="9" id="KW-0450">Lipoyl</keyword>
<dbReference type="Pfam" id="PF00364">
    <property type="entry name" value="Biotin_lipoyl"/>
    <property type="match status" value="1"/>
</dbReference>
<evidence type="ECO:0000259" key="17">
    <source>
        <dbReference type="PROSITE" id="PS50968"/>
    </source>
</evidence>
<dbReference type="GO" id="GO:0033512">
    <property type="term" value="P:L-lysine catabolic process to acetyl-CoA via saccharopine"/>
    <property type="evidence" value="ECO:0007669"/>
    <property type="project" value="UniProtKB-UniPathway"/>
</dbReference>
<dbReference type="CDD" id="cd06849">
    <property type="entry name" value="lipoyl_domain"/>
    <property type="match status" value="1"/>
</dbReference>
<dbReference type="Gene3D" id="2.40.50.100">
    <property type="match status" value="1"/>
</dbReference>
<dbReference type="Gene3D" id="3.30.559.10">
    <property type="entry name" value="Chloramphenicol acetyltransferase-like domain"/>
    <property type="match status" value="1"/>
</dbReference>
<keyword evidence="7" id="KW-0816">Tricarboxylic acid cycle</keyword>
<comment type="subcellular location">
    <subcellularLocation>
        <location evidence="2">Mitochondrion</location>
    </subcellularLocation>
</comment>
<evidence type="ECO:0000256" key="7">
    <source>
        <dbReference type="ARBA" id="ARBA00022532"/>
    </source>
</evidence>
<evidence type="ECO:0000256" key="13">
    <source>
        <dbReference type="ARBA" id="ARBA00032406"/>
    </source>
</evidence>
<dbReference type="PANTHER" id="PTHR43416">
    <property type="entry name" value="DIHYDROLIPOYLLYSINE-RESIDUE SUCCINYLTRANSFERASE COMPONENT OF 2-OXOGLUTARATE DEHYDROGENASE COMPLEX, MITOCHONDRIAL-RELATED"/>
    <property type="match status" value="1"/>
</dbReference>
<accession>A0A2G9HNP1</accession>
<evidence type="ECO:0000256" key="15">
    <source>
        <dbReference type="ARBA" id="ARBA00052761"/>
    </source>
</evidence>
<dbReference type="FunFam" id="3.30.559.10:FF:000006">
    <property type="entry name" value="Dihydrolipoyllysine-residue succinyltransferase component of 2-oxoglutarate dehydrogenase complex, mitochondrial"/>
    <property type="match status" value="1"/>
</dbReference>
<protein>
    <recommendedName>
        <fullName evidence="6">dihydrolipoyllysine-residue succinyltransferase</fullName>
        <ecNumber evidence="6">2.3.1.61</ecNumber>
    </recommendedName>
    <alternativeName>
        <fullName evidence="13">2-oxoglutarate dehydrogenase complex component E2</fullName>
    </alternativeName>
</protein>
<comment type="catalytic activity">
    <reaction evidence="15">
        <text>N(6)-[(R)-dihydrolipoyl]-L-lysyl-[protein] + succinyl-CoA = N(6)-[(R)-S(8)-succinyldihydrolipoyl]-L-lysyl-[protein] + CoA</text>
        <dbReference type="Rhea" id="RHEA:15213"/>
        <dbReference type="Rhea" id="RHEA-COMP:10475"/>
        <dbReference type="Rhea" id="RHEA-COMP:20092"/>
        <dbReference type="ChEBI" id="CHEBI:57287"/>
        <dbReference type="ChEBI" id="CHEBI:57292"/>
        <dbReference type="ChEBI" id="CHEBI:83100"/>
        <dbReference type="ChEBI" id="CHEBI:83120"/>
        <dbReference type="EC" id="2.3.1.61"/>
    </reaction>
</comment>
<organism evidence="18 19">
    <name type="scientific">Handroanthus impetiginosus</name>
    <dbReference type="NCBI Taxonomy" id="429701"/>
    <lineage>
        <taxon>Eukaryota</taxon>
        <taxon>Viridiplantae</taxon>
        <taxon>Streptophyta</taxon>
        <taxon>Embryophyta</taxon>
        <taxon>Tracheophyta</taxon>
        <taxon>Spermatophyta</taxon>
        <taxon>Magnoliopsida</taxon>
        <taxon>eudicotyledons</taxon>
        <taxon>Gunneridae</taxon>
        <taxon>Pentapetalae</taxon>
        <taxon>asterids</taxon>
        <taxon>lamiids</taxon>
        <taxon>Lamiales</taxon>
        <taxon>Bignoniaceae</taxon>
        <taxon>Crescentiina</taxon>
        <taxon>Tabebuia alliance</taxon>
        <taxon>Handroanthus</taxon>
    </lineage>
</organism>
<feature type="domain" description="Lipoyl-binding" evidence="17">
    <location>
        <begin position="95"/>
        <end position="170"/>
    </location>
</feature>
<dbReference type="SUPFAM" id="SSF51230">
    <property type="entry name" value="Single hybrid motif"/>
    <property type="match status" value="1"/>
</dbReference>
<evidence type="ECO:0000256" key="4">
    <source>
        <dbReference type="ARBA" id="ARBA00007317"/>
    </source>
</evidence>
<dbReference type="InterPro" id="IPR011053">
    <property type="entry name" value="Single_hybrid_motif"/>
</dbReference>
<dbReference type="NCBIfam" id="TIGR01347">
    <property type="entry name" value="sucB"/>
    <property type="match status" value="1"/>
</dbReference>
<sequence length="469" mass="51258">MLGVLRRKAASGSVCGKSLYKLKPLVSTQRACSAMPEEITHFTRRFGSVRTFCNLPFAGSTTSLMPKREVLGILQRDVNLKIWSRTFSSNAEGDIVEAVVPFMGESISDGTLATFLKKPGDRVEVDEPIAQVETDKVTIDVNSPEAGVIQKFIAKEGDTVEPGTKVAIISKSGEGVTHVAPSDDKSEKAPPPPSPPAEEKKEKPAPKIETTPVMEKPKGSPPPPPKPSASEPQLPPKERERRVPMTRLRKRVATRLKDSQNTFALLTTFNEVDMTNLMKLRSDYKDAFLEKHGVKLGLMSGFVKAAISALQKQPIVNAVIDGDDIIYRDYIDISIAVGTPKGLVVPVLRNAEYMNFAEVEKGINTLAKKANDGTISIDEMAGGTFTISNGGVYGSLLSTPIINPPQSAILGMHSIVNRPMVVGGNIVPRPMMYFALTYDHRLIDGREAVFFLRRIKDVVEDPRRLLLDV</sequence>
<dbReference type="InterPro" id="IPR000089">
    <property type="entry name" value="Biotin_lipoyl"/>
</dbReference>
<dbReference type="Proteomes" id="UP000231279">
    <property type="component" value="Unassembled WGS sequence"/>
</dbReference>
<dbReference type="AlphaFoldDB" id="A0A2G9HNP1"/>
<dbReference type="UniPathway" id="UPA00868">
    <property type="reaction ID" value="UER00840"/>
</dbReference>
<dbReference type="PROSITE" id="PS00189">
    <property type="entry name" value="LIPOYL"/>
    <property type="match status" value="1"/>
</dbReference>
<evidence type="ECO:0000256" key="11">
    <source>
        <dbReference type="ARBA" id="ARBA00023128"/>
    </source>
</evidence>
<feature type="region of interest" description="Disordered" evidence="16">
    <location>
        <begin position="169"/>
        <end position="248"/>
    </location>
</feature>
<keyword evidence="10" id="KW-0809">Transit peptide</keyword>
<dbReference type="InterPro" id="IPR003016">
    <property type="entry name" value="2-oxoA_DH_lipoyl-BS"/>
</dbReference>
<comment type="pathway">
    <text evidence="3">Amino-acid degradation; L-lysine degradation via saccharopine pathway; glutaryl-CoA from L-lysine: step 6/6.</text>
</comment>
<comment type="caution">
    <text evidence="18">The sequence shown here is derived from an EMBL/GenBank/DDBJ whole genome shotgun (WGS) entry which is preliminary data.</text>
</comment>
<evidence type="ECO:0000256" key="2">
    <source>
        <dbReference type="ARBA" id="ARBA00004173"/>
    </source>
</evidence>
<reference evidence="19" key="1">
    <citation type="journal article" date="2018" name="Gigascience">
        <title>Genome assembly of the Pink Ipe (Handroanthus impetiginosus, Bignoniaceae), a highly valued, ecologically keystone Neotropical timber forest tree.</title>
        <authorList>
            <person name="Silva-Junior O.B."/>
            <person name="Grattapaglia D."/>
            <person name="Novaes E."/>
            <person name="Collevatti R.G."/>
        </authorList>
    </citation>
    <scope>NUCLEOTIDE SEQUENCE [LARGE SCALE GENOMIC DNA]</scope>
    <source>
        <strain evidence="19">cv. UFG-1</strain>
    </source>
</reference>
<keyword evidence="19" id="KW-1185">Reference proteome</keyword>
<evidence type="ECO:0000256" key="16">
    <source>
        <dbReference type="SAM" id="MobiDB-lite"/>
    </source>
</evidence>
<evidence type="ECO:0000313" key="18">
    <source>
        <dbReference type="EMBL" id="PIN18910.1"/>
    </source>
</evidence>
<dbReference type="InterPro" id="IPR050537">
    <property type="entry name" value="2-oxoacid_dehydrogenase"/>
</dbReference>
<dbReference type="EC" id="2.3.1.61" evidence="6"/>